<name>A0A0A8Z6E6_ARUDO</name>
<proteinExistence type="predicted"/>
<protein>
    <submittedName>
        <fullName evidence="1">Uncharacterized protein</fullName>
    </submittedName>
</protein>
<evidence type="ECO:0000313" key="1">
    <source>
        <dbReference type="EMBL" id="JAD33233.1"/>
    </source>
</evidence>
<dbReference type="AlphaFoldDB" id="A0A0A8Z6E6"/>
<accession>A0A0A8Z6E6</accession>
<organism evidence="1">
    <name type="scientific">Arundo donax</name>
    <name type="common">Giant reed</name>
    <name type="synonym">Donax arundinaceus</name>
    <dbReference type="NCBI Taxonomy" id="35708"/>
    <lineage>
        <taxon>Eukaryota</taxon>
        <taxon>Viridiplantae</taxon>
        <taxon>Streptophyta</taxon>
        <taxon>Embryophyta</taxon>
        <taxon>Tracheophyta</taxon>
        <taxon>Spermatophyta</taxon>
        <taxon>Magnoliopsida</taxon>
        <taxon>Liliopsida</taxon>
        <taxon>Poales</taxon>
        <taxon>Poaceae</taxon>
        <taxon>PACMAD clade</taxon>
        <taxon>Arundinoideae</taxon>
        <taxon>Arundineae</taxon>
        <taxon>Arundo</taxon>
    </lineage>
</organism>
<reference evidence="1" key="1">
    <citation type="submission" date="2014-09" db="EMBL/GenBank/DDBJ databases">
        <authorList>
            <person name="Magalhaes I.L.F."/>
            <person name="Oliveira U."/>
            <person name="Santos F.R."/>
            <person name="Vidigal T.H.D.A."/>
            <person name="Brescovit A.D."/>
            <person name="Santos A.J."/>
        </authorList>
    </citation>
    <scope>NUCLEOTIDE SEQUENCE</scope>
    <source>
        <tissue evidence="1">Shoot tissue taken approximately 20 cm above the soil surface</tissue>
    </source>
</reference>
<sequence>MGAVGLRKDCNGMGCLTMASVLFAVKIWSL</sequence>
<reference evidence="1" key="2">
    <citation type="journal article" date="2015" name="Data Brief">
        <title>Shoot transcriptome of the giant reed, Arundo donax.</title>
        <authorList>
            <person name="Barrero R.A."/>
            <person name="Guerrero F.D."/>
            <person name="Moolhuijzen P."/>
            <person name="Goolsby J.A."/>
            <person name="Tidwell J."/>
            <person name="Bellgard S.E."/>
            <person name="Bellgard M.I."/>
        </authorList>
    </citation>
    <scope>NUCLEOTIDE SEQUENCE</scope>
    <source>
        <tissue evidence="1">Shoot tissue taken approximately 20 cm above the soil surface</tissue>
    </source>
</reference>
<dbReference type="EMBL" id="GBRH01264662">
    <property type="protein sequence ID" value="JAD33233.1"/>
    <property type="molecule type" value="Transcribed_RNA"/>
</dbReference>